<dbReference type="Pfam" id="PF00646">
    <property type="entry name" value="F-box"/>
    <property type="match status" value="1"/>
</dbReference>
<dbReference type="InterPro" id="IPR036047">
    <property type="entry name" value="F-box-like_dom_sf"/>
</dbReference>
<evidence type="ECO:0000313" key="3">
    <source>
        <dbReference type="Proteomes" id="UP000305067"/>
    </source>
</evidence>
<dbReference type="InterPro" id="IPR001810">
    <property type="entry name" value="F-box_dom"/>
</dbReference>
<dbReference type="AlphaFoldDB" id="A0A5C3QLG9"/>
<proteinExistence type="predicted"/>
<dbReference type="SUPFAM" id="SSF81383">
    <property type="entry name" value="F-box domain"/>
    <property type="match status" value="1"/>
</dbReference>
<feature type="domain" description="F-box" evidence="1">
    <location>
        <begin position="3"/>
        <end position="49"/>
    </location>
</feature>
<dbReference type="OrthoDB" id="2688364at2759"/>
<organism evidence="2 3">
    <name type="scientific">Pterulicium gracile</name>
    <dbReference type="NCBI Taxonomy" id="1884261"/>
    <lineage>
        <taxon>Eukaryota</taxon>
        <taxon>Fungi</taxon>
        <taxon>Dikarya</taxon>
        <taxon>Basidiomycota</taxon>
        <taxon>Agaricomycotina</taxon>
        <taxon>Agaricomycetes</taxon>
        <taxon>Agaricomycetidae</taxon>
        <taxon>Agaricales</taxon>
        <taxon>Pleurotineae</taxon>
        <taxon>Pterulaceae</taxon>
        <taxon>Pterulicium</taxon>
    </lineage>
</organism>
<accession>A0A5C3QLG9</accession>
<reference evidence="2 3" key="1">
    <citation type="journal article" date="2019" name="Nat. Ecol. Evol.">
        <title>Megaphylogeny resolves global patterns of mushroom evolution.</title>
        <authorList>
            <person name="Varga T."/>
            <person name="Krizsan K."/>
            <person name="Foldi C."/>
            <person name="Dima B."/>
            <person name="Sanchez-Garcia M."/>
            <person name="Sanchez-Ramirez S."/>
            <person name="Szollosi G.J."/>
            <person name="Szarkandi J.G."/>
            <person name="Papp V."/>
            <person name="Albert L."/>
            <person name="Andreopoulos W."/>
            <person name="Angelini C."/>
            <person name="Antonin V."/>
            <person name="Barry K.W."/>
            <person name="Bougher N.L."/>
            <person name="Buchanan P."/>
            <person name="Buyck B."/>
            <person name="Bense V."/>
            <person name="Catcheside P."/>
            <person name="Chovatia M."/>
            <person name="Cooper J."/>
            <person name="Damon W."/>
            <person name="Desjardin D."/>
            <person name="Finy P."/>
            <person name="Geml J."/>
            <person name="Haridas S."/>
            <person name="Hughes K."/>
            <person name="Justo A."/>
            <person name="Karasinski D."/>
            <person name="Kautmanova I."/>
            <person name="Kiss B."/>
            <person name="Kocsube S."/>
            <person name="Kotiranta H."/>
            <person name="LaButti K.M."/>
            <person name="Lechner B.E."/>
            <person name="Liimatainen K."/>
            <person name="Lipzen A."/>
            <person name="Lukacs Z."/>
            <person name="Mihaltcheva S."/>
            <person name="Morgado L.N."/>
            <person name="Niskanen T."/>
            <person name="Noordeloos M.E."/>
            <person name="Ohm R.A."/>
            <person name="Ortiz-Santana B."/>
            <person name="Ovrebo C."/>
            <person name="Racz N."/>
            <person name="Riley R."/>
            <person name="Savchenko A."/>
            <person name="Shiryaev A."/>
            <person name="Soop K."/>
            <person name="Spirin V."/>
            <person name="Szebenyi C."/>
            <person name="Tomsovsky M."/>
            <person name="Tulloss R.E."/>
            <person name="Uehling J."/>
            <person name="Grigoriev I.V."/>
            <person name="Vagvolgyi C."/>
            <person name="Papp T."/>
            <person name="Martin F.M."/>
            <person name="Miettinen O."/>
            <person name="Hibbett D.S."/>
            <person name="Nagy L.G."/>
        </authorList>
    </citation>
    <scope>NUCLEOTIDE SEQUENCE [LARGE SCALE GENOMIC DNA]</scope>
    <source>
        <strain evidence="2 3">CBS 309.79</strain>
    </source>
</reference>
<keyword evidence="3" id="KW-1185">Reference proteome</keyword>
<sequence>MAKIHLNNLPHDVIIRVLSYLDPIAIIHLRKTCKKLSSQTGERFVWIEALRQRAYLQRTLFSLASLASIPQPDLEAMVTSYYLFATRLRNTSLEETELPPPLVSFEQGQESLVTVVSAPGATNVAACAVIFSTGFVTIWNFQEDTACTIGVPTDDMDFPAVEICIRILGDLFLIWSKGIVHMYKLLPFEPLDGPVQPPSFLSEPAHSFRCAVGSTVAAFFYDVDKHTLFFDAIGSDDTVQKADNPEDVLAEEKIELIYSYKCQNAPGRALKDLITFDGVTLNAHHFFDRPDPHLHSSGSIPLRAFSLVLPFRTRTMLWLDFTCIYLKPLLAEGDGGGPSLTLWNCEKEDYVNAEMMSFCPYSARVCVGKQTDDESEELVEKEITVLDFV</sequence>
<protein>
    <recommendedName>
        <fullName evidence="1">F-box domain-containing protein</fullName>
    </recommendedName>
</protein>
<dbReference type="EMBL" id="ML178821">
    <property type="protein sequence ID" value="TFL02865.1"/>
    <property type="molecule type" value="Genomic_DNA"/>
</dbReference>
<dbReference type="SMART" id="SM00256">
    <property type="entry name" value="FBOX"/>
    <property type="match status" value="1"/>
</dbReference>
<gene>
    <name evidence="2" type="ORF">BDV98DRAFT_643502</name>
</gene>
<dbReference type="Gene3D" id="1.20.1280.50">
    <property type="match status" value="1"/>
</dbReference>
<evidence type="ECO:0000259" key="1">
    <source>
        <dbReference type="PROSITE" id="PS50181"/>
    </source>
</evidence>
<evidence type="ECO:0000313" key="2">
    <source>
        <dbReference type="EMBL" id="TFL02865.1"/>
    </source>
</evidence>
<dbReference type="Proteomes" id="UP000305067">
    <property type="component" value="Unassembled WGS sequence"/>
</dbReference>
<name>A0A5C3QLG9_9AGAR</name>
<dbReference type="PROSITE" id="PS50181">
    <property type="entry name" value="FBOX"/>
    <property type="match status" value="1"/>
</dbReference>